<keyword evidence="14" id="KW-1185">Reference proteome</keyword>
<evidence type="ECO:0000259" key="12">
    <source>
        <dbReference type="Pfam" id="PF20520"/>
    </source>
</evidence>
<evidence type="ECO:0000256" key="3">
    <source>
        <dbReference type="ARBA" id="ARBA00022089"/>
    </source>
</evidence>
<protein>
    <recommendedName>
        <fullName evidence="3">Protein BIG1</fullName>
    </recommendedName>
</protein>
<evidence type="ECO:0000256" key="10">
    <source>
        <dbReference type="SAM" id="Phobius"/>
    </source>
</evidence>
<evidence type="ECO:0000256" key="1">
    <source>
        <dbReference type="ARBA" id="ARBA00004115"/>
    </source>
</evidence>
<evidence type="ECO:0000256" key="8">
    <source>
        <dbReference type="ARBA" id="ARBA00023136"/>
    </source>
</evidence>
<dbReference type="GO" id="GO:0071555">
    <property type="term" value="P:cell wall organization"/>
    <property type="evidence" value="ECO:0007669"/>
    <property type="project" value="UniProtKB-KW"/>
</dbReference>
<keyword evidence="5 11" id="KW-0732">Signal</keyword>
<keyword evidence="8 10" id="KW-0472">Membrane</keyword>
<evidence type="ECO:0000313" key="13">
    <source>
        <dbReference type="EMBL" id="THH32158.1"/>
    </source>
</evidence>
<dbReference type="PANTHER" id="PTHR28285">
    <property type="entry name" value="PROTEIN BIG1"/>
    <property type="match status" value="1"/>
</dbReference>
<dbReference type="Pfam" id="PF20520">
    <property type="entry name" value="Ac45-VOA1_TM"/>
    <property type="match status" value="1"/>
</dbReference>
<dbReference type="EMBL" id="SGPM01000028">
    <property type="protein sequence ID" value="THH32158.1"/>
    <property type="molecule type" value="Genomic_DNA"/>
</dbReference>
<evidence type="ECO:0000313" key="14">
    <source>
        <dbReference type="Proteomes" id="UP000308730"/>
    </source>
</evidence>
<dbReference type="Proteomes" id="UP000308730">
    <property type="component" value="Unassembled WGS sequence"/>
</dbReference>
<evidence type="ECO:0000256" key="9">
    <source>
        <dbReference type="ARBA" id="ARBA00023316"/>
    </source>
</evidence>
<feature type="transmembrane region" description="Helical" evidence="10">
    <location>
        <begin position="231"/>
        <end position="256"/>
    </location>
</feature>
<comment type="caution">
    <text evidence="13">The sequence shown here is derived from an EMBL/GenBank/DDBJ whole genome shotgun (WGS) entry which is preliminary data.</text>
</comment>
<evidence type="ECO:0000256" key="5">
    <source>
        <dbReference type="ARBA" id="ARBA00022729"/>
    </source>
</evidence>
<feature type="domain" description="V-type proton ATPase subunit S1/VOA1 transmembrane" evidence="12">
    <location>
        <begin position="225"/>
        <end position="263"/>
    </location>
</feature>
<keyword evidence="4 10" id="KW-0812">Transmembrane</keyword>
<organism evidence="13 14">
    <name type="scientific">Antrodiella citrinella</name>
    <dbReference type="NCBI Taxonomy" id="2447956"/>
    <lineage>
        <taxon>Eukaryota</taxon>
        <taxon>Fungi</taxon>
        <taxon>Dikarya</taxon>
        <taxon>Basidiomycota</taxon>
        <taxon>Agaricomycotina</taxon>
        <taxon>Agaricomycetes</taxon>
        <taxon>Polyporales</taxon>
        <taxon>Steccherinaceae</taxon>
        <taxon>Antrodiella</taxon>
    </lineage>
</organism>
<keyword evidence="6" id="KW-0256">Endoplasmic reticulum</keyword>
<evidence type="ECO:0000256" key="7">
    <source>
        <dbReference type="ARBA" id="ARBA00022989"/>
    </source>
</evidence>
<dbReference type="PANTHER" id="PTHR28285:SF1">
    <property type="entry name" value="PROTEIN BIG1"/>
    <property type="match status" value="1"/>
</dbReference>
<comment type="subcellular location">
    <subcellularLocation>
        <location evidence="1">Endoplasmic reticulum membrane</location>
        <topology evidence="1">Single-pass type I membrane protein</topology>
    </subcellularLocation>
</comment>
<name>A0A4S4N2W3_9APHY</name>
<dbReference type="AlphaFoldDB" id="A0A4S4N2W3"/>
<feature type="chain" id="PRO_5020661972" description="Protein BIG1" evidence="11">
    <location>
        <begin position="20"/>
        <end position="276"/>
    </location>
</feature>
<keyword evidence="9" id="KW-0961">Cell wall biogenesis/degradation</keyword>
<comment type="similarity">
    <text evidence="2">Belongs to the BIG1 family.</text>
</comment>
<feature type="signal peptide" evidence="11">
    <location>
        <begin position="1"/>
        <end position="19"/>
    </location>
</feature>
<proteinExistence type="inferred from homology"/>
<evidence type="ECO:0000256" key="6">
    <source>
        <dbReference type="ARBA" id="ARBA00022824"/>
    </source>
</evidence>
<sequence>MISFRQGLIAASLIHAAFASPTSPLVAWSSLSTELLPTHSTCAQVDDFFNRWVFSDDACKFDAVILVNQPGLHVSDLRTLSPASSFTRMLSSAPSSVQLPFVELSADNSRDYIVNDISQRCVARMVSLAEAKSLHQEEISGGKFVVNVQVPALEISSSRKSQMAVTGQQLADELEGLTSAFPNHLVIYSDWQQSTHTPVANLMSRQDAPSPSKVAATGGILKRYQILSPGLILSLFLAFFVLLPIVMVGIQALASIQSPVRLDGKMLAEYRQKKDQ</sequence>
<reference evidence="13 14" key="1">
    <citation type="submission" date="2019-02" db="EMBL/GenBank/DDBJ databases">
        <title>Genome sequencing of the rare red list fungi Antrodiella citrinella (Flaviporus citrinellus).</title>
        <authorList>
            <person name="Buettner E."/>
            <person name="Kellner H."/>
        </authorList>
    </citation>
    <scope>NUCLEOTIDE SEQUENCE [LARGE SCALE GENOMIC DNA]</scope>
    <source>
        <strain evidence="13 14">DSM 108506</strain>
    </source>
</reference>
<gene>
    <name evidence="13" type="ORF">EUX98_g2029</name>
</gene>
<evidence type="ECO:0000256" key="11">
    <source>
        <dbReference type="SAM" id="SignalP"/>
    </source>
</evidence>
<dbReference type="GO" id="GO:0009272">
    <property type="term" value="P:fungal-type cell wall biogenesis"/>
    <property type="evidence" value="ECO:0007669"/>
    <property type="project" value="TreeGrafter"/>
</dbReference>
<dbReference type="InterPro" id="IPR037654">
    <property type="entry name" value="Big1"/>
</dbReference>
<dbReference type="InterPro" id="IPR046756">
    <property type="entry name" value="VAS1/VOA1_TM"/>
</dbReference>
<keyword evidence="7 10" id="KW-1133">Transmembrane helix</keyword>
<dbReference type="GO" id="GO:0006078">
    <property type="term" value="P:(1-&gt;6)-beta-D-glucan biosynthetic process"/>
    <property type="evidence" value="ECO:0007669"/>
    <property type="project" value="TreeGrafter"/>
</dbReference>
<evidence type="ECO:0000256" key="2">
    <source>
        <dbReference type="ARBA" id="ARBA00008203"/>
    </source>
</evidence>
<evidence type="ECO:0000256" key="4">
    <source>
        <dbReference type="ARBA" id="ARBA00022692"/>
    </source>
</evidence>
<dbReference type="OrthoDB" id="10029326at2759"/>
<accession>A0A4S4N2W3</accession>
<dbReference type="GO" id="GO:0005789">
    <property type="term" value="C:endoplasmic reticulum membrane"/>
    <property type="evidence" value="ECO:0007669"/>
    <property type="project" value="UniProtKB-SubCell"/>
</dbReference>